<organism evidence="1 2">
    <name type="scientific">Leptotrombidium deliense</name>
    <dbReference type="NCBI Taxonomy" id="299467"/>
    <lineage>
        <taxon>Eukaryota</taxon>
        <taxon>Metazoa</taxon>
        <taxon>Ecdysozoa</taxon>
        <taxon>Arthropoda</taxon>
        <taxon>Chelicerata</taxon>
        <taxon>Arachnida</taxon>
        <taxon>Acari</taxon>
        <taxon>Acariformes</taxon>
        <taxon>Trombidiformes</taxon>
        <taxon>Prostigmata</taxon>
        <taxon>Anystina</taxon>
        <taxon>Parasitengona</taxon>
        <taxon>Trombiculoidea</taxon>
        <taxon>Trombiculidae</taxon>
        <taxon>Leptotrombidium</taxon>
    </lineage>
</organism>
<dbReference type="OrthoDB" id="6509606at2759"/>
<dbReference type="STRING" id="299467.A0A443RX84"/>
<sequence>MHLLVTLKNKLLNADDIDNFISAEIPDKSKFPKLWYKVTKHMLHGPHTDVMLCYDKENNLCSKKFPKDFIDNTDMRGTGFPLYRRRNNIHEMNTYHGKHNGKIVNVDNSMVVPYNAYLLMKYDCHLNVEYCRSIMGIKYIHKYIHKGHDRARIQINQNSEKEENTLIVNEIQDYLDCRYLSASESAWRIFELPLHGRSHPVERLPVHLPGMNRVVFREGQEREAIEKNCNTKLTAYFELNKIDVEARKIRYEDIPLDYRWMNGPKVWQRRKNHTNLISRIMTVSSKAVELFHLKLLLRNTTGVQSFEDLRTVENIFHNSFREAAVARGLITTDTEMVELRHFYVYMLIGCENINGKDLWLRFKNELSDGYKEDIALLIINQLLVKENYSLTNFGIQIPTRHMEPT</sequence>
<dbReference type="VEuPathDB" id="VectorBase:LDEU012074"/>
<protein>
    <submittedName>
        <fullName evidence="1">Uncharacterized protein</fullName>
    </submittedName>
</protein>
<gene>
    <name evidence="1" type="ORF">B4U80_00440</name>
</gene>
<feature type="non-terminal residue" evidence="1">
    <location>
        <position position="405"/>
    </location>
</feature>
<dbReference type="PANTHER" id="PTHR10492:SF57">
    <property type="entry name" value="ATP-DEPENDENT DNA HELICASE"/>
    <property type="match status" value="1"/>
</dbReference>
<evidence type="ECO:0000313" key="1">
    <source>
        <dbReference type="EMBL" id="RWS19966.1"/>
    </source>
</evidence>
<proteinExistence type="predicted"/>
<evidence type="ECO:0000313" key="2">
    <source>
        <dbReference type="Proteomes" id="UP000288716"/>
    </source>
</evidence>
<reference evidence="1 2" key="1">
    <citation type="journal article" date="2018" name="Gigascience">
        <title>Genomes of trombidid mites reveal novel predicted allergens and laterally-transferred genes associated with secondary metabolism.</title>
        <authorList>
            <person name="Dong X."/>
            <person name="Chaisiri K."/>
            <person name="Xia D."/>
            <person name="Armstrong S.D."/>
            <person name="Fang Y."/>
            <person name="Donnelly M.J."/>
            <person name="Kadowaki T."/>
            <person name="McGarry J.W."/>
            <person name="Darby A.C."/>
            <person name="Makepeace B.L."/>
        </authorList>
    </citation>
    <scope>NUCLEOTIDE SEQUENCE [LARGE SCALE GENOMIC DNA]</scope>
    <source>
        <strain evidence="1">UoL-UT</strain>
    </source>
</reference>
<dbReference type="Proteomes" id="UP000288716">
    <property type="component" value="Unassembled WGS sequence"/>
</dbReference>
<comment type="caution">
    <text evidence="1">The sequence shown here is derived from an EMBL/GenBank/DDBJ whole genome shotgun (WGS) entry which is preliminary data.</text>
</comment>
<dbReference type="EMBL" id="NCKV01021173">
    <property type="protein sequence ID" value="RWS19966.1"/>
    <property type="molecule type" value="Genomic_DNA"/>
</dbReference>
<dbReference type="AlphaFoldDB" id="A0A443RX84"/>
<name>A0A443RX84_9ACAR</name>
<accession>A0A443RX84</accession>
<dbReference type="PANTHER" id="PTHR10492">
    <property type="match status" value="1"/>
</dbReference>
<keyword evidence="2" id="KW-1185">Reference proteome</keyword>